<dbReference type="Pfam" id="PF16009">
    <property type="entry name" value="DUF4779"/>
    <property type="match status" value="1"/>
</dbReference>
<evidence type="ECO:0000313" key="3">
    <source>
        <dbReference type="EMBL" id="KOC69588.1"/>
    </source>
</evidence>
<feature type="compositionally biased region" description="Basic and acidic residues" evidence="1">
    <location>
        <begin position="124"/>
        <end position="133"/>
    </location>
</feature>
<feature type="compositionally biased region" description="Basic and acidic residues" evidence="1">
    <location>
        <begin position="140"/>
        <end position="154"/>
    </location>
</feature>
<dbReference type="Proteomes" id="UP000053825">
    <property type="component" value="Unassembled WGS sequence"/>
</dbReference>
<reference evidence="3 4" key="1">
    <citation type="submission" date="2015-07" db="EMBL/GenBank/DDBJ databases">
        <title>The genome of Habropoda laboriosa.</title>
        <authorList>
            <person name="Pan H."/>
            <person name="Kapheim K."/>
        </authorList>
    </citation>
    <scope>NUCLEOTIDE SEQUENCE [LARGE SCALE GENOMIC DNA]</scope>
    <source>
        <strain evidence="3">0110345459</strain>
    </source>
</reference>
<accession>A0A0L7RFK2</accession>
<gene>
    <name evidence="3" type="ORF">WH47_05531</name>
</gene>
<dbReference type="InterPro" id="IPR031959">
    <property type="entry name" value="DUF4779"/>
</dbReference>
<feature type="compositionally biased region" description="Basic and acidic residues" evidence="1">
    <location>
        <begin position="185"/>
        <end position="201"/>
    </location>
</feature>
<feature type="region of interest" description="Disordered" evidence="1">
    <location>
        <begin position="315"/>
        <end position="334"/>
    </location>
</feature>
<organism evidence="3 4">
    <name type="scientific">Habropoda laboriosa</name>
    <dbReference type="NCBI Taxonomy" id="597456"/>
    <lineage>
        <taxon>Eukaryota</taxon>
        <taxon>Metazoa</taxon>
        <taxon>Ecdysozoa</taxon>
        <taxon>Arthropoda</taxon>
        <taxon>Hexapoda</taxon>
        <taxon>Insecta</taxon>
        <taxon>Pterygota</taxon>
        <taxon>Neoptera</taxon>
        <taxon>Endopterygota</taxon>
        <taxon>Hymenoptera</taxon>
        <taxon>Apocrita</taxon>
        <taxon>Aculeata</taxon>
        <taxon>Apoidea</taxon>
        <taxon>Anthophila</taxon>
        <taxon>Apidae</taxon>
        <taxon>Habropoda</taxon>
    </lineage>
</organism>
<protein>
    <submittedName>
        <fullName evidence="3">Uncharacterized protein</fullName>
    </submittedName>
</protein>
<feature type="compositionally biased region" description="Basic and acidic residues" evidence="1">
    <location>
        <begin position="291"/>
        <end position="302"/>
    </location>
</feature>
<feature type="chain" id="PRO_5005575308" evidence="2">
    <location>
        <begin position="27"/>
        <end position="334"/>
    </location>
</feature>
<evidence type="ECO:0000313" key="4">
    <source>
        <dbReference type="Proteomes" id="UP000053825"/>
    </source>
</evidence>
<name>A0A0L7RFK2_9HYME</name>
<keyword evidence="2" id="KW-0732">Signal</keyword>
<feature type="compositionally biased region" description="Basic and acidic residues" evidence="1">
    <location>
        <begin position="208"/>
        <end position="220"/>
    </location>
</feature>
<feature type="region of interest" description="Disordered" evidence="1">
    <location>
        <begin position="120"/>
        <end position="252"/>
    </location>
</feature>
<sequence>MRVSRGKCHLIYALLCVCIHWTIVRADNLPTKNWKIYDPEATETRHTFREVDDYESPRRTSFRRKLIPIKEPRANKSFTMLRLPLEPDAEMLPAHYTGVKPPGVDHMELKYAESQISKVVPKLEPSRKSEQADGTRQVSQKHESESEGGEKGYERSASFENARTGDDLKQKKKTQYAEAGGKKRVHDDRGNNSGLESEKSEGNGGANYEKKGGGQVDRKASGYRNVYHKDEYNKDHDFYDNDDHGGHSKKHGHYNEKHIAIEGTFKKGDARGSGFDQAELLKQGIEGNSQADRETKGHEAGRGYDGFFKNFQGFAKQGGRNGGRRFRFGQTKAR</sequence>
<feature type="signal peptide" evidence="2">
    <location>
        <begin position="1"/>
        <end position="26"/>
    </location>
</feature>
<keyword evidence="4" id="KW-1185">Reference proteome</keyword>
<feature type="region of interest" description="Disordered" evidence="1">
    <location>
        <begin position="284"/>
        <end position="304"/>
    </location>
</feature>
<evidence type="ECO:0000256" key="1">
    <source>
        <dbReference type="SAM" id="MobiDB-lite"/>
    </source>
</evidence>
<feature type="compositionally biased region" description="Basic and acidic residues" evidence="1">
    <location>
        <begin position="227"/>
        <end position="246"/>
    </location>
</feature>
<dbReference type="EMBL" id="KQ414606">
    <property type="protein sequence ID" value="KOC69588.1"/>
    <property type="molecule type" value="Genomic_DNA"/>
</dbReference>
<dbReference type="OrthoDB" id="6432502at2759"/>
<feature type="compositionally biased region" description="Basic residues" evidence="1">
    <location>
        <begin position="322"/>
        <end position="334"/>
    </location>
</feature>
<dbReference type="AlphaFoldDB" id="A0A0L7RFK2"/>
<proteinExistence type="predicted"/>
<evidence type="ECO:0000256" key="2">
    <source>
        <dbReference type="SAM" id="SignalP"/>
    </source>
</evidence>